<sequence>MPLLSLENVAVAFGVEVVVRGVTLRIEARDRLAVVGANGAGKTSVLGVIAGSLEPREGGVERARDLRIAHLPQDAPEPVGSTVLDEVLASRSDLLAMHAELTRLEAVMGAQPEELDTVLAQYGELQHAYQDAGGYDVEARAREALGGLGIDHSLQSRDPRWLSGGQKRRVELSKLLLADADLLLIDEPTNHLDLASIEWLEEYMGEVRTTFVLVSHDRRFLDRVCTSVLELGNGLAEEYPGNYTQYVRLRAERRARRQKEFDAQQAHVTHQEEFIRKYKAGQRAKEARGRQKQLDRIERVAPPPRERRPRLRFTTAPVSQILLKTSELEVGRGDSLLLRVRPLSIAPGERIAIVGPNGSGKSTLLHTLAGELRPLMGTVTLGPRTRRRLYRQDLGRDGDEQAIAADGYTTDDQRTVMEDLLVDHPVGTERARTMLGALLFSGDDVHKQVGELSGGERARLLLGRVALEETNLLLLDEPTNHLDIPAQEVLESALVGYGGAVVLVTHDRALIDAVATRTWAVEDGTIREVLGGYTDLLRTRERERGEREREAEEKLASAEGSGSRSGTAASVARPSGSGNVRRLEAEIAAAEAELKLARKRLLDPETFADVETGAEAGRAHDRLTGALADLYERWEAVAG</sequence>
<dbReference type="Gene3D" id="1.10.287.380">
    <property type="entry name" value="Valyl-tRNA synthetase, C-terminal domain"/>
    <property type="match status" value="1"/>
</dbReference>
<dbReference type="InterPro" id="IPR027417">
    <property type="entry name" value="P-loop_NTPase"/>
</dbReference>
<evidence type="ECO:0000256" key="1">
    <source>
        <dbReference type="ARBA" id="ARBA00022741"/>
    </source>
</evidence>
<dbReference type="EMBL" id="JAEKNN010000051">
    <property type="protein sequence ID" value="MBJ7609753.1"/>
    <property type="molecule type" value="Genomic_DNA"/>
</dbReference>
<dbReference type="PROSITE" id="PS50893">
    <property type="entry name" value="ABC_TRANSPORTER_2"/>
    <property type="match status" value="2"/>
</dbReference>
<evidence type="ECO:0000313" key="5">
    <source>
        <dbReference type="EMBL" id="MBJ7609753.1"/>
    </source>
</evidence>
<dbReference type="GO" id="GO:0016887">
    <property type="term" value="F:ATP hydrolysis activity"/>
    <property type="evidence" value="ECO:0007669"/>
    <property type="project" value="InterPro"/>
</dbReference>
<keyword evidence="2 5" id="KW-0067">ATP-binding</keyword>
<evidence type="ECO:0000259" key="4">
    <source>
        <dbReference type="PROSITE" id="PS50893"/>
    </source>
</evidence>
<evidence type="ECO:0000256" key="3">
    <source>
        <dbReference type="SAM" id="MobiDB-lite"/>
    </source>
</evidence>
<dbReference type="InterPro" id="IPR003439">
    <property type="entry name" value="ABC_transporter-like_ATP-bd"/>
</dbReference>
<feature type="region of interest" description="Disordered" evidence="3">
    <location>
        <begin position="540"/>
        <end position="577"/>
    </location>
</feature>
<dbReference type="CDD" id="cd03221">
    <property type="entry name" value="ABCF_EF-3"/>
    <property type="match status" value="2"/>
</dbReference>
<protein>
    <submittedName>
        <fullName evidence="5">ABC-F family ATP-binding cassette domain-containing protein</fullName>
    </submittedName>
</protein>
<accession>A0A934KMT6</accession>
<gene>
    <name evidence="5" type="ORF">JF887_10060</name>
</gene>
<dbReference type="Proteomes" id="UP000614410">
    <property type="component" value="Unassembled WGS sequence"/>
</dbReference>
<dbReference type="SMART" id="SM00382">
    <property type="entry name" value="AAA"/>
    <property type="match status" value="2"/>
</dbReference>
<dbReference type="Pfam" id="PF12848">
    <property type="entry name" value="ABC_tran_Xtn"/>
    <property type="match status" value="1"/>
</dbReference>
<dbReference type="InterPro" id="IPR051309">
    <property type="entry name" value="ABCF_ATPase"/>
</dbReference>
<dbReference type="InterPro" id="IPR032524">
    <property type="entry name" value="ABC_tran_C"/>
</dbReference>
<comment type="caution">
    <text evidence="5">The sequence shown here is derived from an EMBL/GenBank/DDBJ whole genome shotgun (WGS) entry which is preliminary data.</text>
</comment>
<name>A0A934KMT6_9BACT</name>
<feature type="compositionally biased region" description="Basic and acidic residues" evidence="3">
    <location>
        <begin position="540"/>
        <end position="556"/>
    </location>
</feature>
<dbReference type="InterPro" id="IPR003593">
    <property type="entry name" value="AAA+_ATPase"/>
</dbReference>
<dbReference type="GO" id="GO:0005524">
    <property type="term" value="F:ATP binding"/>
    <property type="evidence" value="ECO:0007669"/>
    <property type="project" value="UniProtKB-KW"/>
</dbReference>
<dbReference type="Gene3D" id="3.40.50.300">
    <property type="entry name" value="P-loop containing nucleotide triphosphate hydrolases"/>
    <property type="match status" value="2"/>
</dbReference>
<dbReference type="SUPFAM" id="SSF52540">
    <property type="entry name" value="P-loop containing nucleoside triphosphate hydrolases"/>
    <property type="match status" value="2"/>
</dbReference>
<dbReference type="AlphaFoldDB" id="A0A934KMT6"/>
<dbReference type="InterPro" id="IPR032781">
    <property type="entry name" value="ABC_tran_Xtn"/>
</dbReference>
<dbReference type="PANTHER" id="PTHR42855:SF2">
    <property type="entry name" value="DRUG RESISTANCE ABC TRANSPORTER,ATP-BINDING PROTEIN"/>
    <property type="match status" value="1"/>
</dbReference>
<feature type="domain" description="ABC transporter" evidence="4">
    <location>
        <begin position="4"/>
        <end position="258"/>
    </location>
</feature>
<dbReference type="InterPro" id="IPR017871">
    <property type="entry name" value="ABC_transporter-like_CS"/>
</dbReference>
<keyword evidence="1" id="KW-0547">Nucleotide-binding</keyword>
<reference evidence="5 6" key="1">
    <citation type="submission" date="2020-10" db="EMBL/GenBank/DDBJ databases">
        <title>Ca. Dormibacterota MAGs.</title>
        <authorList>
            <person name="Montgomery K."/>
        </authorList>
    </citation>
    <scope>NUCLEOTIDE SEQUENCE [LARGE SCALE GENOMIC DNA]</scope>
    <source>
        <strain evidence="5">Mitchell_Peninsula_5</strain>
    </source>
</reference>
<dbReference type="FunFam" id="3.40.50.300:FF:000011">
    <property type="entry name" value="Putative ABC transporter ATP-binding component"/>
    <property type="match status" value="1"/>
</dbReference>
<dbReference type="InterPro" id="IPR037118">
    <property type="entry name" value="Val-tRNA_synth_C_sf"/>
</dbReference>
<evidence type="ECO:0000313" key="6">
    <source>
        <dbReference type="Proteomes" id="UP000614410"/>
    </source>
</evidence>
<feature type="domain" description="ABC transporter" evidence="4">
    <location>
        <begin position="323"/>
        <end position="548"/>
    </location>
</feature>
<dbReference type="PROSITE" id="PS00211">
    <property type="entry name" value="ABC_TRANSPORTER_1"/>
    <property type="match status" value="2"/>
</dbReference>
<evidence type="ECO:0000256" key="2">
    <source>
        <dbReference type="ARBA" id="ARBA00022840"/>
    </source>
</evidence>
<organism evidence="5 6">
    <name type="scientific">Candidatus Amunia macphersoniae</name>
    <dbReference type="NCBI Taxonomy" id="3127014"/>
    <lineage>
        <taxon>Bacteria</taxon>
        <taxon>Bacillati</taxon>
        <taxon>Candidatus Dormiibacterota</taxon>
        <taxon>Candidatus Dormibacteria</taxon>
        <taxon>Candidatus Aeolococcales</taxon>
        <taxon>Candidatus Aeolococcaceae</taxon>
        <taxon>Candidatus Amunia</taxon>
    </lineage>
</organism>
<proteinExistence type="predicted"/>
<dbReference type="Pfam" id="PF16326">
    <property type="entry name" value="ABC_tran_CTD"/>
    <property type="match status" value="1"/>
</dbReference>
<dbReference type="Pfam" id="PF00005">
    <property type="entry name" value="ABC_tran"/>
    <property type="match status" value="2"/>
</dbReference>
<dbReference type="PANTHER" id="PTHR42855">
    <property type="entry name" value="ABC TRANSPORTER ATP-BINDING SUBUNIT"/>
    <property type="match status" value="1"/>
</dbReference>